<accession>A0A2K1KJV9</accession>
<reference evidence="3" key="3">
    <citation type="submission" date="2020-12" db="UniProtKB">
        <authorList>
            <consortium name="EnsemblPlants"/>
        </authorList>
    </citation>
    <scope>IDENTIFICATION</scope>
</reference>
<proteinExistence type="predicted"/>
<dbReference type="EMBL" id="ABEU02000005">
    <property type="protein sequence ID" value="PNR54059.1"/>
    <property type="molecule type" value="Genomic_DNA"/>
</dbReference>
<protein>
    <submittedName>
        <fullName evidence="2 3">Uncharacterized protein</fullName>
    </submittedName>
</protein>
<dbReference type="RefSeq" id="XP_024376070.1">
    <property type="nucleotide sequence ID" value="XM_024520302.2"/>
</dbReference>
<dbReference type="AlphaFoldDB" id="A0A2K1KJV9"/>
<dbReference type="GeneID" id="112282562"/>
<dbReference type="Gramene" id="Pp3c5_15650V3.1">
    <property type="protein sequence ID" value="Pp3c5_15650V3.1"/>
    <property type="gene ID" value="Pp3c5_15650"/>
</dbReference>
<dbReference type="Gramene" id="Pp3c5_15650V3.2">
    <property type="protein sequence ID" value="Pp3c5_15650V3.2"/>
    <property type="gene ID" value="Pp3c5_15650"/>
</dbReference>
<dbReference type="KEGG" id="ppp:112282562"/>
<sequence>MRSRNGARAWASLFNCTLRQQTLVLFPHLALPLILFVSLSVLPFPSSALLHRPRRHLPGATNMASALRNLASLKVKDVPTFVKSSLSKEKVMQDTWSWLYKYNEKYVQTGSIRPLTDVMLSVGFLSYAIAWPTEIRHLRHAEEAAKHGNNHH</sequence>
<feature type="transmembrane region" description="Helical" evidence="1">
    <location>
        <begin position="29"/>
        <end position="50"/>
    </location>
</feature>
<evidence type="ECO:0000313" key="3">
    <source>
        <dbReference type="EnsemblPlants" id="Pp3c5_15650V3.1"/>
    </source>
</evidence>
<gene>
    <name evidence="3" type="primary">LOC112282562</name>
    <name evidence="2" type="ORF">PHYPA_007735</name>
</gene>
<dbReference type="PaxDb" id="3218-PP1S169_57V6.1"/>
<dbReference type="EnsemblPlants" id="Pp3c5_15650V3.1">
    <property type="protein sequence ID" value="Pp3c5_15650V3.1"/>
    <property type="gene ID" value="Pp3c5_15650"/>
</dbReference>
<reference evidence="2 4" key="1">
    <citation type="journal article" date="2008" name="Science">
        <title>The Physcomitrella genome reveals evolutionary insights into the conquest of land by plants.</title>
        <authorList>
            <person name="Rensing S."/>
            <person name="Lang D."/>
            <person name="Zimmer A."/>
            <person name="Terry A."/>
            <person name="Salamov A."/>
            <person name="Shapiro H."/>
            <person name="Nishiyama T."/>
            <person name="Perroud P.-F."/>
            <person name="Lindquist E."/>
            <person name="Kamisugi Y."/>
            <person name="Tanahashi T."/>
            <person name="Sakakibara K."/>
            <person name="Fujita T."/>
            <person name="Oishi K."/>
            <person name="Shin-I T."/>
            <person name="Kuroki Y."/>
            <person name="Toyoda A."/>
            <person name="Suzuki Y."/>
            <person name="Hashimoto A."/>
            <person name="Yamaguchi K."/>
            <person name="Sugano A."/>
            <person name="Kohara Y."/>
            <person name="Fujiyama A."/>
            <person name="Anterola A."/>
            <person name="Aoki S."/>
            <person name="Ashton N."/>
            <person name="Barbazuk W.B."/>
            <person name="Barker E."/>
            <person name="Bennetzen J."/>
            <person name="Bezanilla M."/>
            <person name="Blankenship R."/>
            <person name="Cho S.H."/>
            <person name="Dutcher S."/>
            <person name="Estelle M."/>
            <person name="Fawcett J.A."/>
            <person name="Gundlach H."/>
            <person name="Hanada K."/>
            <person name="Heyl A."/>
            <person name="Hicks K.A."/>
            <person name="Hugh J."/>
            <person name="Lohr M."/>
            <person name="Mayer K."/>
            <person name="Melkozernov A."/>
            <person name="Murata T."/>
            <person name="Nelson D."/>
            <person name="Pils B."/>
            <person name="Prigge M."/>
            <person name="Reiss B."/>
            <person name="Renner T."/>
            <person name="Rombauts S."/>
            <person name="Rushton P."/>
            <person name="Sanderfoot A."/>
            <person name="Schween G."/>
            <person name="Shiu S.-H."/>
            <person name="Stueber K."/>
            <person name="Theodoulou F.L."/>
            <person name="Tu H."/>
            <person name="Van de Peer Y."/>
            <person name="Verrier P.J."/>
            <person name="Waters E."/>
            <person name="Wood A."/>
            <person name="Yang L."/>
            <person name="Cove D."/>
            <person name="Cuming A."/>
            <person name="Hasebe M."/>
            <person name="Lucas S."/>
            <person name="Mishler D.B."/>
            <person name="Reski R."/>
            <person name="Grigoriev I."/>
            <person name="Quatrano R.S."/>
            <person name="Boore J.L."/>
        </authorList>
    </citation>
    <scope>NUCLEOTIDE SEQUENCE [LARGE SCALE GENOMIC DNA]</scope>
    <source>
        <strain evidence="3 4">cv. Gransden 2004</strain>
    </source>
</reference>
<dbReference type="FunCoup" id="A0A2K1KJV9">
    <property type="interactions" value="2676"/>
</dbReference>
<dbReference type="PANTHER" id="PTHR36059">
    <property type="entry name" value="OS02G0175800 PROTEIN"/>
    <property type="match status" value="1"/>
</dbReference>
<dbReference type="Proteomes" id="UP000006727">
    <property type="component" value="Chromosome 5"/>
</dbReference>
<dbReference type="PANTHER" id="PTHR36059:SF2">
    <property type="entry name" value="OS02G0175800 PROTEIN"/>
    <property type="match status" value="1"/>
</dbReference>
<evidence type="ECO:0000313" key="4">
    <source>
        <dbReference type="Proteomes" id="UP000006727"/>
    </source>
</evidence>
<keyword evidence="4" id="KW-1185">Reference proteome</keyword>
<dbReference type="EnsemblPlants" id="Pp3c5_15650V3.2">
    <property type="protein sequence ID" value="Pp3c5_15650V3.2"/>
    <property type="gene ID" value="Pp3c5_15650"/>
</dbReference>
<keyword evidence="1" id="KW-0472">Membrane</keyword>
<evidence type="ECO:0000313" key="2">
    <source>
        <dbReference type="EMBL" id="PNR54059.1"/>
    </source>
</evidence>
<evidence type="ECO:0000256" key="1">
    <source>
        <dbReference type="SAM" id="Phobius"/>
    </source>
</evidence>
<name>A0A2K1KJV9_PHYPA</name>
<dbReference type="OrthoDB" id="503863at2759"/>
<keyword evidence="1" id="KW-1133">Transmembrane helix</keyword>
<organism evidence="2">
    <name type="scientific">Physcomitrium patens</name>
    <name type="common">Spreading-leaved earth moss</name>
    <name type="synonym">Physcomitrella patens</name>
    <dbReference type="NCBI Taxonomy" id="3218"/>
    <lineage>
        <taxon>Eukaryota</taxon>
        <taxon>Viridiplantae</taxon>
        <taxon>Streptophyta</taxon>
        <taxon>Embryophyta</taxon>
        <taxon>Bryophyta</taxon>
        <taxon>Bryophytina</taxon>
        <taxon>Bryopsida</taxon>
        <taxon>Funariidae</taxon>
        <taxon>Funariales</taxon>
        <taxon>Funariaceae</taxon>
        <taxon>Physcomitrium</taxon>
    </lineage>
</organism>
<reference evidence="2 4" key="2">
    <citation type="journal article" date="2018" name="Plant J.">
        <title>The Physcomitrella patens chromosome-scale assembly reveals moss genome structure and evolution.</title>
        <authorList>
            <person name="Lang D."/>
            <person name="Ullrich K.K."/>
            <person name="Murat F."/>
            <person name="Fuchs J."/>
            <person name="Jenkins J."/>
            <person name="Haas F.B."/>
            <person name="Piednoel M."/>
            <person name="Gundlach H."/>
            <person name="Van Bel M."/>
            <person name="Meyberg R."/>
            <person name="Vives C."/>
            <person name="Morata J."/>
            <person name="Symeonidi A."/>
            <person name="Hiss M."/>
            <person name="Muchero W."/>
            <person name="Kamisugi Y."/>
            <person name="Saleh O."/>
            <person name="Blanc G."/>
            <person name="Decker E.L."/>
            <person name="van Gessel N."/>
            <person name="Grimwood J."/>
            <person name="Hayes R.D."/>
            <person name="Graham S.W."/>
            <person name="Gunter L.E."/>
            <person name="McDaniel S.F."/>
            <person name="Hoernstein S.N.W."/>
            <person name="Larsson A."/>
            <person name="Li F.W."/>
            <person name="Perroud P.F."/>
            <person name="Phillips J."/>
            <person name="Ranjan P."/>
            <person name="Rokshar D.S."/>
            <person name="Rothfels C.J."/>
            <person name="Schneider L."/>
            <person name="Shu S."/>
            <person name="Stevenson D.W."/>
            <person name="Thummler F."/>
            <person name="Tillich M."/>
            <person name="Villarreal Aguilar J.C."/>
            <person name="Widiez T."/>
            <person name="Wong G.K."/>
            <person name="Wymore A."/>
            <person name="Zhang Y."/>
            <person name="Zimmer A.D."/>
            <person name="Quatrano R.S."/>
            <person name="Mayer K.F.X."/>
            <person name="Goodstein D."/>
            <person name="Casacuberta J.M."/>
            <person name="Vandepoele K."/>
            <person name="Reski R."/>
            <person name="Cuming A.C."/>
            <person name="Tuskan G.A."/>
            <person name="Maumus F."/>
            <person name="Salse J."/>
            <person name="Schmutz J."/>
            <person name="Rensing S.A."/>
        </authorList>
    </citation>
    <scope>NUCLEOTIDE SEQUENCE [LARGE SCALE GENOMIC DNA]</scope>
    <source>
        <strain evidence="3 4">cv. Gransden 2004</strain>
    </source>
</reference>
<keyword evidence="1" id="KW-0812">Transmembrane</keyword>